<accession>A0ABS3M212</accession>
<dbReference type="Proteomes" id="UP000664265">
    <property type="component" value="Unassembled WGS sequence"/>
</dbReference>
<gene>
    <name evidence="2" type="ORF">JHU38_00115</name>
</gene>
<sequence length="66" mass="7081">MKKTYIAPCIEIFAAQFESHLCAASKSEYDLGKPGQENGESGGIKSDADGEIPNINSAKQGGFWED</sequence>
<organism evidence="2 3">
    <name type="scientific">Prevotella illustrans</name>
    <dbReference type="NCBI Taxonomy" id="2800387"/>
    <lineage>
        <taxon>Bacteria</taxon>
        <taxon>Pseudomonadati</taxon>
        <taxon>Bacteroidota</taxon>
        <taxon>Bacteroidia</taxon>
        <taxon>Bacteroidales</taxon>
        <taxon>Prevotellaceae</taxon>
        <taxon>Prevotella</taxon>
    </lineage>
</organism>
<evidence type="ECO:0000313" key="3">
    <source>
        <dbReference type="Proteomes" id="UP000664265"/>
    </source>
</evidence>
<comment type="caution">
    <text evidence="2">The sequence shown here is derived from an EMBL/GenBank/DDBJ whole genome shotgun (WGS) entry which is preliminary data.</text>
</comment>
<keyword evidence="3" id="KW-1185">Reference proteome</keyword>
<proteinExistence type="predicted"/>
<feature type="region of interest" description="Disordered" evidence="1">
    <location>
        <begin position="29"/>
        <end position="66"/>
    </location>
</feature>
<protein>
    <submittedName>
        <fullName evidence="2">Uncharacterized protein</fullName>
    </submittedName>
</protein>
<evidence type="ECO:0000256" key="1">
    <source>
        <dbReference type="SAM" id="MobiDB-lite"/>
    </source>
</evidence>
<reference evidence="2 3" key="1">
    <citation type="submission" date="2021-01" db="EMBL/GenBank/DDBJ databases">
        <title>Prevotella A2931 sp. nov.</title>
        <authorList>
            <person name="Buhl M."/>
            <person name="Oberhettinger P."/>
        </authorList>
    </citation>
    <scope>NUCLEOTIDE SEQUENCE [LARGE SCALE GENOMIC DNA]</scope>
    <source>
        <strain evidence="2 3">A2931</strain>
    </source>
</reference>
<dbReference type="RefSeq" id="WP_107581603.1">
    <property type="nucleotide sequence ID" value="NZ_JAERMS010000001.1"/>
</dbReference>
<name>A0ABS3M212_9BACT</name>
<evidence type="ECO:0000313" key="2">
    <source>
        <dbReference type="EMBL" id="MBO1362198.1"/>
    </source>
</evidence>
<dbReference type="EMBL" id="JAERMS010000001">
    <property type="protein sequence ID" value="MBO1362198.1"/>
    <property type="molecule type" value="Genomic_DNA"/>
</dbReference>